<dbReference type="InterPro" id="IPR039276">
    <property type="entry name" value="SHH1/2"/>
</dbReference>
<feature type="region of interest" description="Disordered" evidence="1">
    <location>
        <begin position="587"/>
        <end position="613"/>
    </location>
</feature>
<name>A0ABD1GPP2_SALDI</name>
<evidence type="ECO:0000313" key="3">
    <source>
        <dbReference type="EMBL" id="KAL1545924.1"/>
    </source>
</evidence>
<keyword evidence="4" id="KW-1185">Reference proteome</keyword>
<feature type="domain" description="SAWADEE" evidence="2">
    <location>
        <begin position="15"/>
        <end position="137"/>
    </location>
</feature>
<feature type="region of interest" description="Disordered" evidence="1">
    <location>
        <begin position="404"/>
        <end position="441"/>
    </location>
</feature>
<sequence length="706" mass="78408">MADGEASFSAANGIVELEVMRKDGHSWQPCEVSLCSRGQGITVLYGNNLEEVIIDKQEIFARIRVRSTPLQGDDCSSIRQGDHVLATENSYVKGVFYDARVEKAIHVRHSKRTYCRCSFTIKWFHHALPEEALTVPASAIMKLAATSIHFHPTISAFFSMQEPSNALHAEGMNWEMDINVLLEQQIKEINTSTEVPGENMLKDCVSVQKVDLKGKGHGWEIEASFKDPLGSVSFLDKLNGFNGSVKKQPVILDTPPALTSSIQEGGLRGNRFLLNPLAARAALASLRSEFPQSPQYLTQSHEKGDMTGQHRTANLMQGNAVRSISAVDCSSNAEDVSLKRSATLERSSPNFGSIAKKLFPTSSPTHTVELSNLSCRTQLNAVEKKNKMGEKKTLSADMRLTRSQIQRDNEKHETSQMTSNNEAQSRLTGMRRVTRSRDKGAEKIELKDYHAVGRGDVHNECMELETFPHAAPENCLSHNLKAVASPINGQISTRRVTRSRDKRLEKTDVNEYNSAAKKNVHSGCTELGTCAQDIVAPKLCLSNNQKAVASQLDSETSIHYFKHAKDVPGKDGMVVDVNTQKDYLIQNAEKHNNSKRPTQSAASEDTESNTVQLKLKQRKINSTESNFPIEKPCIDISLASLHATENNEQLSEEGESRKRFTRNTTPKSSAGSHHATRNTSASSRKQETRFSPRLRFLPRTRSQQRA</sequence>
<dbReference type="AlphaFoldDB" id="A0ABD1GPP2"/>
<reference evidence="3 4" key="1">
    <citation type="submission" date="2024-06" db="EMBL/GenBank/DDBJ databases">
        <title>A chromosome level genome sequence of Diviner's sage (Salvia divinorum).</title>
        <authorList>
            <person name="Ford S.A."/>
            <person name="Ro D.-K."/>
            <person name="Ness R.W."/>
            <person name="Phillips M.A."/>
        </authorList>
    </citation>
    <scope>NUCLEOTIDE SEQUENCE [LARGE SCALE GENOMIC DNA]</scope>
    <source>
        <strain evidence="3">SAF-2024a</strain>
        <tissue evidence="3">Leaf</tissue>
    </source>
</reference>
<comment type="caution">
    <text evidence="3">The sequence shown here is derived from an EMBL/GenBank/DDBJ whole genome shotgun (WGS) entry which is preliminary data.</text>
</comment>
<feature type="compositionally biased region" description="Polar residues" evidence="1">
    <location>
        <begin position="415"/>
        <end position="427"/>
    </location>
</feature>
<dbReference type="Gene3D" id="2.30.30.140">
    <property type="match status" value="1"/>
</dbReference>
<feature type="compositionally biased region" description="Polar residues" evidence="1">
    <location>
        <begin position="662"/>
        <end position="683"/>
    </location>
</feature>
<dbReference type="Proteomes" id="UP001567538">
    <property type="component" value="Unassembled WGS sequence"/>
</dbReference>
<feature type="compositionally biased region" description="Basic and acidic residues" evidence="1">
    <location>
        <begin position="405"/>
        <end position="414"/>
    </location>
</feature>
<dbReference type="PANTHER" id="PTHR33827:SF9">
    <property type="entry name" value="SAWADEE DOMAIN-CONTAINING PROTEIN"/>
    <property type="match status" value="1"/>
</dbReference>
<protein>
    <recommendedName>
        <fullName evidence="2">SAWADEE domain-containing protein</fullName>
    </recommendedName>
</protein>
<proteinExistence type="predicted"/>
<dbReference type="PANTHER" id="PTHR33827">
    <property type="entry name" value="PROTEIN SAWADEE HOMEODOMAIN HOMOLOG 2"/>
    <property type="match status" value="1"/>
</dbReference>
<feature type="compositionally biased region" description="Polar residues" evidence="1">
    <location>
        <begin position="595"/>
        <end position="612"/>
    </location>
</feature>
<dbReference type="EMBL" id="JBEAFC010000008">
    <property type="protein sequence ID" value="KAL1545924.1"/>
    <property type="molecule type" value="Genomic_DNA"/>
</dbReference>
<accession>A0ABD1GPP2</accession>
<dbReference type="InterPro" id="IPR032001">
    <property type="entry name" value="SAWADEE_dom"/>
</dbReference>
<dbReference type="Pfam" id="PF16719">
    <property type="entry name" value="SAWADEE"/>
    <property type="match status" value="1"/>
</dbReference>
<evidence type="ECO:0000313" key="4">
    <source>
        <dbReference type="Proteomes" id="UP001567538"/>
    </source>
</evidence>
<gene>
    <name evidence="3" type="ORF">AAHA92_22594</name>
</gene>
<organism evidence="3 4">
    <name type="scientific">Salvia divinorum</name>
    <name type="common">Maria pastora</name>
    <name type="synonym">Diviner's sage</name>
    <dbReference type="NCBI Taxonomy" id="28513"/>
    <lineage>
        <taxon>Eukaryota</taxon>
        <taxon>Viridiplantae</taxon>
        <taxon>Streptophyta</taxon>
        <taxon>Embryophyta</taxon>
        <taxon>Tracheophyta</taxon>
        <taxon>Spermatophyta</taxon>
        <taxon>Magnoliopsida</taxon>
        <taxon>eudicotyledons</taxon>
        <taxon>Gunneridae</taxon>
        <taxon>Pentapetalae</taxon>
        <taxon>asterids</taxon>
        <taxon>lamiids</taxon>
        <taxon>Lamiales</taxon>
        <taxon>Lamiaceae</taxon>
        <taxon>Nepetoideae</taxon>
        <taxon>Mentheae</taxon>
        <taxon>Salviinae</taxon>
        <taxon>Salvia</taxon>
        <taxon>Salvia subgen. Calosphace</taxon>
    </lineage>
</organism>
<evidence type="ECO:0000256" key="1">
    <source>
        <dbReference type="SAM" id="MobiDB-lite"/>
    </source>
</evidence>
<feature type="region of interest" description="Disordered" evidence="1">
    <location>
        <begin position="645"/>
        <end position="706"/>
    </location>
</feature>
<evidence type="ECO:0000259" key="2">
    <source>
        <dbReference type="Pfam" id="PF16719"/>
    </source>
</evidence>
<feature type="compositionally biased region" description="Basic residues" evidence="1">
    <location>
        <begin position="696"/>
        <end position="706"/>
    </location>
</feature>